<evidence type="ECO:0000313" key="1">
    <source>
        <dbReference type="EMBL" id="KAL0200776.1"/>
    </source>
</evidence>
<protein>
    <submittedName>
        <fullName evidence="1">Uncharacterized protein</fullName>
    </submittedName>
</protein>
<evidence type="ECO:0000313" key="2">
    <source>
        <dbReference type="Proteomes" id="UP001529510"/>
    </source>
</evidence>
<feature type="non-terminal residue" evidence="1">
    <location>
        <position position="98"/>
    </location>
</feature>
<accession>A0ABD0RS05</accession>
<sequence length="98" mass="11259">FAQTKTEGMELPDTFSLGKEQAQFFVSMRSLEIYMLHRGWTERKSPLTHCRPKLSTRSPASLWSLPLNSLSRYMTSMTMSPNLPRLSTLPVYLKCQTS</sequence>
<organism evidence="1 2">
    <name type="scientific">Cirrhinus mrigala</name>
    <name type="common">Mrigala</name>
    <dbReference type="NCBI Taxonomy" id="683832"/>
    <lineage>
        <taxon>Eukaryota</taxon>
        <taxon>Metazoa</taxon>
        <taxon>Chordata</taxon>
        <taxon>Craniata</taxon>
        <taxon>Vertebrata</taxon>
        <taxon>Euteleostomi</taxon>
        <taxon>Actinopterygii</taxon>
        <taxon>Neopterygii</taxon>
        <taxon>Teleostei</taxon>
        <taxon>Ostariophysi</taxon>
        <taxon>Cypriniformes</taxon>
        <taxon>Cyprinidae</taxon>
        <taxon>Labeoninae</taxon>
        <taxon>Labeonini</taxon>
        <taxon>Cirrhinus</taxon>
    </lineage>
</organism>
<keyword evidence="2" id="KW-1185">Reference proteome</keyword>
<dbReference type="EMBL" id="JAMKFB020000002">
    <property type="protein sequence ID" value="KAL0200776.1"/>
    <property type="molecule type" value="Genomic_DNA"/>
</dbReference>
<feature type="non-terminal residue" evidence="1">
    <location>
        <position position="1"/>
    </location>
</feature>
<dbReference type="Proteomes" id="UP001529510">
    <property type="component" value="Unassembled WGS sequence"/>
</dbReference>
<dbReference type="AlphaFoldDB" id="A0ABD0RS05"/>
<gene>
    <name evidence="1" type="ORF">M9458_003963</name>
</gene>
<name>A0ABD0RS05_CIRMR</name>
<comment type="caution">
    <text evidence="1">The sequence shown here is derived from an EMBL/GenBank/DDBJ whole genome shotgun (WGS) entry which is preliminary data.</text>
</comment>
<proteinExistence type="predicted"/>
<reference evidence="1 2" key="1">
    <citation type="submission" date="2024-05" db="EMBL/GenBank/DDBJ databases">
        <title>Genome sequencing and assembly of Indian major carp, Cirrhinus mrigala (Hamilton, 1822).</title>
        <authorList>
            <person name="Mohindra V."/>
            <person name="Chowdhury L.M."/>
            <person name="Lal K."/>
            <person name="Jena J.K."/>
        </authorList>
    </citation>
    <scope>NUCLEOTIDE SEQUENCE [LARGE SCALE GENOMIC DNA]</scope>
    <source>
        <strain evidence="1">CM1030</strain>
        <tissue evidence="1">Blood</tissue>
    </source>
</reference>